<sequence>MSLHFNVAKCASLHIDGRQKSRVLDSTLTIQGQLPQLHEARAPRGKVLPPPPPGQPKAKGKVAWVRAPMQPLPQLGYNTRTMPVLKPKTKNLQQPRPAYLATMPHGAHDLSPPVDQPYKPKTTLIVTKDYVRELV</sequence>
<evidence type="ECO:0000256" key="1">
    <source>
        <dbReference type="SAM" id="MobiDB-lite"/>
    </source>
</evidence>
<gene>
    <name evidence="2" type="ORF">Y1Q_0004435</name>
</gene>
<dbReference type="Proteomes" id="UP000050525">
    <property type="component" value="Unassembled WGS sequence"/>
</dbReference>
<comment type="caution">
    <text evidence="2">The sequence shown here is derived from an EMBL/GenBank/DDBJ whole genome shotgun (WGS) entry which is preliminary data.</text>
</comment>
<name>A0A151NSV6_ALLMI</name>
<evidence type="ECO:0000313" key="3">
    <source>
        <dbReference type="Proteomes" id="UP000050525"/>
    </source>
</evidence>
<organism evidence="2 3">
    <name type="scientific">Alligator mississippiensis</name>
    <name type="common">American alligator</name>
    <dbReference type="NCBI Taxonomy" id="8496"/>
    <lineage>
        <taxon>Eukaryota</taxon>
        <taxon>Metazoa</taxon>
        <taxon>Chordata</taxon>
        <taxon>Craniata</taxon>
        <taxon>Vertebrata</taxon>
        <taxon>Euteleostomi</taxon>
        <taxon>Archelosauria</taxon>
        <taxon>Archosauria</taxon>
        <taxon>Crocodylia</taxon>
        <taxon>Alligatoridae</taxon>
        <taxon>Alligatorinae</taxon>
        <taxon>Alligator</taxon>
    </lineage>
</organism>
<proteinExistence type="predicted"/>
<accession>A0A151NSV6</accession>
<dbReference type="EMBL" id="AKHW03002142">
    <property type="protein sequence ID" value="KYO39926.1"/>
    <property type="molecule type" value="Genomic_DNA"/>
</dbReference>
<reference evidence="2 3" key="1">
    <citation type="journal article" date="2012" name="Genome Biol.">
        <title>Sequencing three crocodilian genomes to illuminate the evolution of archosaurs and amniotes.</title>
        <authorList>
            <person name="St John J.A."/>
            <person name="Braun E.L."/>
            <person name="Isberg S.R."/>
            <person name="Miles L.G."/>
            <person name="Chong A.Y."/>
            <person name="Gongora J."/>
            <person name="Dalzell P."/>
            <person name="Moran C."/>
            <person name="Bed'hom B."/>
            <person name="Abzhanov A."/>
            <person name="Burgess S.C."/>
            <person name="Cooksey A.M."/>
            <person name="Castoe T.A."/>
            <person name="Crawford N.G."/>
            <person name="Densmore L.D."/>
            <person name="Drew J.C."/>
            <person name="Edwards S.V."/>
            <person name="Faircloth B.C."/>
            <person name="Fujita M.K."/>
            <person name="Greenwold M.J."/>
            <person name="Hoffmann F.G."/>
            <person name="Howard J.M."/>
            <person name="Iguchi T."/>
            <person name="Janes D.E."/>
            <person name="Khan S.Y."/>
            <person name="Kohno S."/>
            <person name="de Koning A.J."/>
            <person name="Lance S.L."/>
            <person name="McCarthy F.M."/>
            <person name="McCormack J.E."/>
            <person name="Merchant M.E."/>
            <person name="Peterson D.G."/>
            <person name="Pollock D.D."/>
            <person name="Pourmand N."/>
            <person name="Raney B.J."/>
            <person name="Roessler K.A."/>
            <person name="Sanford J.R."/>
            <person name="Sawyer R.H."/>
            <person name="Schmidt C.J."/>
            <person name="Triplett E.W."/>
            <person name="Tuberville T.D."/>
            <person name="Venegas-Anaya M."/>
            <person name="Howard J.T."/>
            <person name="Jarvis E.D."/>
            <person name="Guillette L.J.Jr."/>
            <person name="Glenn T.C."/>
            <person name="Green R.E."/>
            <person name="Ray D.A."/>
        </authorList>
    </citation>
    <scope>NUCLEOTIDE SEQUENCE [LARGE SCALE GENOMIC DNA]</scope>
    <source>
        <strain evidence="2">KSC_2009_1</strain>
    </source>
</reference>
<protein>
    <submittedName>
        <fullName evidence="2">Uncharacterized protein</fullName>
    </submittedName>
</protein>
<feature type="region of interest" description="Disordered" evidence="1">
    <location>
        <begin position="35"/>
        <end position="60"/>
    </location>
</feature>
<evidence type="ECO:0000313" key="2">
    <source>
        <dbReference type="EMBL" id="KYO39926.1"/>
    </source>
</evidence>
<dbReference type="AlphaFoldDB" id="A0A151NSV6"/>
<keyword evidence="3" id="KW-1185">Reference proteome</keyword>